<reference evidence="7 8" key="1">
    <citation type="submission" date="2014-11" db="EMBL/GenBank/DDBJ databases">
        <title>Genetic blueprint of the zoonotic pathogen Toxocara canis.</title>
        <authorList>
            <person name="Zhu X.-Q."/>
            <person name="Korhonen P.K."/>
            <person name="Cai H."/>
            <person name="Young N.D."/>
            <person name="Nejsum P."/>
            <person name="von Samson-Himmelstjerna G."/>
            <person name="Boag P.R."/>
            <person name="Tan P."/>
            <person name="Li Q."/>
            <person name="Min J."/>
            <person name="Yang Y."/>
            <person name="Wang X."/>
            <person name="Fang X."/>
            <person name="Hall R.S."/>
            <person name="Hofmann A."/>
            <person name="Sternberg P.W."/>
            <person name="Jex A.R."/>
            <person name="Gasser R.B."/>
        </authorList>
    </citation>
    <scope>NUCLEOTIDE SEQUENCE [LARGE SCALE GENOMIC DNA]</scope>
    <source>
        <strain evidence="7">PN_DK_2014</strain>
    </source>
</reference>
<dbReference type="STRING" id="6265.A0A0B2V346"/>
<accession>A0A0B2V346</accession>
<dbReference type="OMA" id="ATQCWVA"/>
<evidence type="ECO:0000256" key="6">
    <source>
        <dbReference type="SAM" id="Phobius"/>
    </source>
</evidence>
<comment type="subcellular location">
    <subcellularLocation>
        <location evidence="1">Membrane</location>
        <topology evidence="1">Multi-pass membrane protein</topology>
    </subcellularLocation>
</comment>
<keyword evidence="4 6" id="KW-1133">Transmembrane helix</keyword>
<dbReference type="OrthoDB" id="67317at2759"/>
<evidence type="ECO:0000256" key="2">
    <source>
        <dbReference type="ARBA" id="ARBA00008458"/>
    </source>
</evidence>
<protein>
    <submittedName>
        <fullName evidence="7">Ribonuclease kappa-B</fullName>
    </submittedName>
</protein>
<feature type="transmembrane region" description="Helical" evidence="6">
    <location>
        <begin position="77"/>
        <end position="94"/>
    </location>
</feature>
<comment type="caution">
    <text evidence="7">The sequence shown here is derived from an EMBL/GenBank/DDBJ whole genome shotgun (WGS) entry which is preliminary data.</text>
</comment>
<sequence length="102" mass="11341">MPKICPLCGPKLSAFCMVMSVWGVIFLGLLGVFFYIQAVSLFPDLHFGEEEAERGVVPPLTNAIIADKYGEKATQCWVAAGMYLVTLIVVFWQNKFNTTSIF</sequence>
<gene>
    <name evidence="7" type="ORF">Tcan_12868</name>
</gene>
<dbReference type="AlphaFoldDB" id="A0A0B2V346"/>
<dbReference type="GO" id="GO:0004521">
    <property type="term" value="F:RNA endonuclease activity"/>
    <property type="evidence" value="ECO:0007669"/>
    <property type="project" value="InterPro"/>
</dbReference>
<evidence type="ECO:0000256" key="1">
    <source>
        <dbReference type="ARBA" id="ARBA00004141"/>
    </source>
</evidence>
<evidence type="ECO:0000256" key="4">
    <source>
        <dbReference type="ARBA" id="ARBA00022989"/>
    </source>
</evidence>
<keyword evidence="8" id="KW-1185">Reference proteome</keyword>
<keyword evidence="5 6" id="KW-0472">Membrane</keyword>
<feature type="transmembrane region" description="Helical" evidence="6">
    <location>
        <begin position="12"/>
        <end position="36"/>
    </location>
</feature>
<dbReference type="EMBL" id="JPKZ01002600">
    <property type="protein sequence ID" value="KHN75867.1"/>
    <property type="molecule type" value="Genomic_DNA"/>
</dbReference>
<dbReference type="GO" id="GO:0016020">
    <property type="term" value="C:membrane"/>
    <property type="evidence" value="ECO:0007669"/>
    <property type="project" value="UniProtKB-SubCell"/>
</dbReference>
<organism evidence="7 8">
    <name type="scientific">Toxocara canis</name>
    <name type="common">Canine roundworm</name>
    <dbReference type="NCBI Taxonomy" id="6265"/>
    <lineage>
        <taxon>Eukaryota</taxon>
        <taxon>Metazoa</taxon>
        <taxon>Ecdysozoa</taxon>
        <taxon>Nematoda</taxon>
        <taxon>Chromadorea</taxon>
        <taxon>Rhabditida</taxon>
        <taxon>Spirurina</taxon>
        <taxon>Ascaridomorpha</taxon>
        <taxon>Ascaridoidea</taxon>
        <taxon>Toxocaridae</taxon>
        <taxon>Toxocara</taxon>
    </lineage>
</organism>
<dbReference type="PANTHER" id="PTHR31733">
    <property type="entry name" value="RIBONUCLEASE KAPPA"/>
    <property type="match status" value="1"/>
</dbReference>
<evidence type="ECO:0000313" key="8">
    <source>
        <dbReference type="Proteomes" id="UP000031036"/>
    </source>
</evidence>
<comment type="similarity">
    <text evidence="2">Belongs to the RNase K family.</text>
</comment>
<evidence type="ECO:0000256" key="3">
    <source>
        <dbReference type="ARBA" id="ARBA00022692"/>
    </source>
</evidence>
<evidence type="ECO:0000313" key="7">
    <source>
        <dbReference type="EMBL" id="KHN75867.1"/>
    </source>
</evidence>
<keyword evidence="3 6" id="KW-0812">Transmembrane</keyword>
<dbReference type="Proteomes" id="UP000031036">
    <property type="component" value="Unassembled WGS sequence"/>
</dbReference>
<proteinExistence type="inferred from homology"/>
<name>A0A0B2V346_TOXCA</name>
<dbReference type="InterPro" id="IPR026770">
    <property type="entry name" value="RNase_K"/>
</dbReference>
<evidence type="ECO:0000256" key="5">
    <source>
        <dbReference type="ARBA" id="ARBA00023136"/>
    </source>
</evidence>